<reference evidence="2" key="1">
    <citation type="submission" date="2018-10" db="EMBL/GenBank/DDBJ databases">
        <title>Hidden diversity of soil giant viruses.</title>
        <authorList>
            <person name="Schulz F."/>
            <person name="Alteio L."/>
            <person name="Goudeau D."/>
            <person name="Ryan E.M."/>
            <person name="Malmstrom R.R."/>
            <person name="Blanchard J."/>
            <person name="Woyke T."/>
        </authorList>
    </citation>
    <scope>NUCLEOTIDE SEQUENCE</scope>
    <source>
        <strain evidence="2">TEV1</strain>
    </source>
</reference>
<protein>
    <recommendedName>
        <fullName evidence="1">Glycosyl transferase family 1 domain-containing protein</fullName>
    </recommendedName>
</protein>
<name>A0A3G4ZPF3_9VIRU</name>
<accession>A0A3G4ZPF3</accession>
<proteinExistence type="predicted"/>
<evidence type="ECO:0000259" key="1">
    <source>
        <dbReference type="Pfam" id="PF00534"/>
    </source>
</evidence>
<evidence type="ECO:0000313" key="2">
    <source>
        <dbReference type="EMBL" id="AYV76766.1"/>
    </source>
</evidence>
<organism evidence="2">
    <name type="scientific">Terrestrivirus sp</name>
    <dbReference type="NCBI Taxonomy" id="2487775"/>
    <lineage>
        <taxon>Viruses</taxon>
        <taxon>Varidnaviria</taxon>
        <taxon>Bamfordvirae</taxon>
        <taxon>Nucleocytoviricota</taxon>
        <taxon>Megaviricetes</taxon>
        <taxon>Imitervirales</taxon>
        <taxon>Mimiviridae</taxon>
        <taxon>Klosneuvirinae</taxon>
    </lineage>
</organism>
<dbReference type="PANTHER" id="PTHR12526">
    <property type="entry name" value="GLYCOSYLTRANSFERASE"/>
    <property type="match status" value="1"/>
</dbReference>
<feature type="domain" description="Glycosyl transferase family 1" evidence="1">
    <location>
        <begin position="185"/>
        <end position="317"/>
    </location>
</feature>
<dbReference type="SUPFAM" id="SSF53756">
    <property type="entry name" value="UDP-Glycosyltransferase/glycogen phosphorylase"/>
    <property type="match status" value="1"/>
</dbReference>
<sequence length="378" mass="44186">MRFHVLGIPHTVANKTYVACAFTQLIIRFCYMLKKSSTKNNFIYFYGHEKSEVHCDELIPITDDKYLEKYYGIYDENKLIKYGDAEAENEYSQKCITEIQKRKQPKDFLLSFWGYSNKKVTDNFPDCITVEPGVGYPTNAIYANFRVFVSYAWMHFSYGKMNIDNGPWYDTVIPNYFDPDEFEYKEEKSDYILYLGRVIKAKGVDICVQLAEELGVKLIIAGQNDLKSMGYDKIPPNVELVGHAGVEKRKQLMSNAKCLLLPSYYFEPFGNVVIESMLSGTPVITTDWGAFAEINLHGTTGYRCRTFEQFAWAVKNIDKIKPINCRNWAIKNYSMDRVSKLYDEYFDMLQKQHTKNGFYEKNPERDELDWLNKYYPDN</sequence>
<dbReference type="InterPro" id="IPR001296">
    <property type="entry name" value="Glyco_trans_1"/>
</dbReference>
<dbReference type="GO" id="GO:0016757">
    <property type="term" value="F:glycosyltransferase activity"/>
    <property type="evidence" value="ECO:0007669"/>
    <property type="project" value="InterPro"/>
</dbReference>
<dbReference type="Pfam" id="PF00534">
    <property type="entry name" value="Glycos_transf_1"/>
    <property type="match status" value="1"/>
</dbReference>
<gene>
    <name evidence="2" type="ORF">Terrestrivirus16_2</name>
</gene>
<dbReference type="Gene3D" id="3.40.50.2000">
    <property type="entry name" value="Glycogen Phosphorylase B"/>
    <property type="match status" value="1"/>
</dbReference>
<dbReference type="EMBL" id="MK071994">
    <property type="protein sequence ID" value="AYV76766.1"/>
    <property type="molecule type" value="Genomic_DNA"/>
</dbReference>